<evidence type="ECO:0000313" key="2">
    <source>
        <dbReference type="Proteomes" id="UP000094172"/>
    </source>
</evidence>
<dbReference type="Proteomes" id="UP000094172">
    <property type="component" value="Unassembled WGS sequence"/>
</dbReference>
<keyword evidence="2" id="KW-1185">Reference proteome</keyword>
<accession>A0A1E3VSQ3</accession>
<protein>
    <recommendedName>
        <fullName evidence="3">PepSY domain-containing protein</fullName>
    </recommendedName>
</protein>
<evidence type="ECO:0000313" key="1">
    <source>
        <dbReference type="EMBL" id="ODR96549.1"/>
    </source>
</evidence>
<gene>
    <name evidence="1" type="ORF">AUC70_14835</name>
</gene>
<sequence length="75" mass="8284">MFASATTSYAADEALTEEQVEGVEMAIKAMGCTVEDTNIEMENGGYEADDVVCEDDKQFDVYLDKDFKVTKKVAE</sequence>
<dbReference type="STRING" id="1774970.AUC70_14835"/>
<evidence type="ECO:0008006" key="3">
    <source>
        <dbReference type="Google" id="ProtNLM"/>
    </source>
</evidence>
<name>A0A1E3VSQ3_9HYPH</name>
<dbReference type="AlphaFoldDB" id="A0A1E3VSQ3"/>
<comment type="caution">
    <text evidence="1">The sequence shown here is derived from an EMBL/GenBank/DDBJ whole genome shotgun (WGS) entry which is preliminary data.</text>
</comment>
<reference evidence="1 2" key="1">
    <citation type="journal article" date="2016" name="Environ. Microbiol.">
        <title>New Methyloceanibacter diversity from North Sea sediments includes methanotroph containing solely the soluble methane monooxygenase.</title>
        <authorList>
            <person name="Vekeman B."/>
            <person name="Kerckhof F.M."/>
            <person name="Cremers G."/>
            <person name="de Vos P."/>
            <person name="Vandamme P."/>
            <person name="Boon N."/>
            <person name="Op den Camp H.J."/>
            <person name="Heylen K."/>
        </authorList>
    </citation>
    <scope>NUCLEOTIDE SEQUENCE [LARGE SCALE GENOMIC DNA]</scope>
    <source>
        <strain evidence="1 2">R-67176</strain>
    </source>
</reference>
<proteinExistence type="predicted"/>
<organism evidence="1 2">
    <name type="scientific">Methyloceanibacter stevinii</name>
    <dbReference type="NCBI Taxonomy" id="1774970"/>
    <lineage>
        <taxon>Bacteria</taxon>
        <taxon>Pseudomonadati</taxon>
        <taxon>Pseudomonadota</taxon>
        <taxon>Alphaproteobacteria</taxon>
        <taxon>Hyphomicrobiales</taxon>
        <taxon>Hyphomicrobiaceae</taxon>
        <taxon>Methyloceanibacter</taxon>
    </lineage>
</organism>
<dbReference type="EMBL" id="LPWE01000004">
    <property type="protein sequence ID" value="ODR96549.1"/>
    <property type="molecule type" value="Genomic_DNA"/>
</dbReference>